<keyword evidence="1" id="KW-0805">Transcription regulation</keyword>
<dbReference type="InterPro" id="IPR001387">
    <property type="entry name" value="Cro/C1-type_HTH"/>
</dbReference>
<evidence type="ECO:0000256" key="1">
    <source>
        <dbReference type="ARBA" id="ARBA00023015"/>
    </source>
</evidence>
<name>A0ABV3RCU3_9SPHN</name>
<dbReference type="SMART" id="SM00530">
    <property type="entry name" value="HTH_XRE"/>
    <property type="match status" value="1"/>
</dbReference>
<dbReference type="Gene3D" id="2.10.109.10">
    <property type="entry name" value="Umud Fragment, subunit A"/>
    <property type="match status" value="1"/>
</dbReference>
<dbReference type="SUPFAM" id="SSF51306">
    <property type="entry name" value="LexA/Signal peptidase"/>
    <property type="match status" value="1"/>
</dbReference>
<dbReference type="SUPFAM" id="SSF47413">
    <property type="entry name" value="lambda repressor-like DNA-binding domains"/>
    <property type="match status" value="1"/>
</dbReference>
<dbReference type="RefSeq" id="WP_367774051.1">
    <property type="nucleotide sequence ID" value="NZ_JBFNXR010000048.1"/>
</dbReference>
<dbReference type="PROSITE" id="PS50943">
    <property type="entry name" value="HTH_CROC1"/>
    <property type="match status" value="1"/>
</dbReference>
<sequence>MSESGDRLQLALKEAGLSLREAADRFGWSYNTLKSNANGNMPFSFKKAMVYAGRLKVRAEWLYSGTPPMREPDKPHRKTAKEIPVIGWVQAGALADATAIHDTPDQASVVVDGLGPGEWFATDVQGDSMDRVSPEGSRIFVNADDRDLIPGAFYLFSLRGETTYKRYYDDPVARLEPYSTNPANRPIFLAPDRDWTVVGRVYRSVIDLG</sequence>
<feature type="domain" description="HTH cro/C1-type" evidence="4">
    <location>
        <begin position="8"/>
        <end position="62"/>
    </location>
</feature>
<dbReference type="InterPro" id="IPR010982">
    <property type="entry name" value="Lambda_DNA-bd_dom_sf"/>
</dbReference>
<dbReference type="Proteomes" id="UP001556118">
    <property type="component" value="Unassembled WGS sequence"/>
</dbReference>
<evidence type="ECO:0000256" key="2">
    <source>
        <dbReference type="ARBA" id="ARBA00023125"/>
    </source>
</evidence>
<dbReference type="Pfam" id="PF00717">
    <property type="entry name" value="Peptidase_S24"/>
    <property type="match status" value="1"/>
</dbReference>
<dbReference type="CDD" id="cd00093">
    <property type="entry name" value="HTH_XRE"/>
    <property type="match status" value="1"/>
</dbReference>
<keyword evidence="3" id="KW-0804">Transcription</keyword>
<dbReference type="CDD" id="cd06529">
    <property type="entry name" value="S24_LexA-like"/>
    <property type="match status" value="1"/>
</dbReference>
<dbReference type="EMBL" id="JBFNXR010000048">
    <property type="protein sequence ID" value="MEW9855904.1"/>
    <property type="molecule type" value="Genomic_DNA"/>
</dbReference>
<dbReference type="InterPro" id="IPR036286">
    <property type="entry name" value="LexA/Signal_pep-like_sf"/>
</dbReference>
<proteinExistence type="predicted"/>
<evidence type="ECO:0000259" key="4">
    <source>
        <dbReference type="PROSITE" id="PS50943"/>
    </source>
</evidence>
<reference evidence="5 6" key="1">
    <citation type="submission" date="2024-06" db="EMBL/GenBank/DDBJ databases">
        <title>Novosphingobium rhizovicinus M1R2S20.</title>
        <authorList>
            <person name="Sun J.-Q."/>
        </authorList>
    </citation>
    <scope>NUCLEOTIDE SEQUENCE [LARGE SCALE GENOMIC DNA]</scope>
    <source>
        <strain evidence="5 6">M1R2S20</strain>
    </source>
</reference>
<comment type="caution">
    <text evidence="5">The sequence shown here is derived from an EMBL/GenBank/DDBJ whole genome shotgun (WGS) entry which is preliminary data.</text>
</comment>
<keyword evidence="2" id="KW-0238">DNA-binding</keyword>
<gene>
    <name evidence="5" type="ORF">ABUH87_12220</name>
</gene>
<keyword evidence="6" id="KW-1185">Reference proteome</keyword>
<evidence type="ECO:0000313" key="6">
    <source>
        <dbReference type="Proteomes" id="UP001556118"/>
    </source>
</evidence>
<dbReference type="InterPro" id="IPR039418">
    <property type="entry name" value="LexA-like"/>
</dbReference>
<dbReference type="Gene3D" id="1.10.260.40">
    <property type="entry name" value="lambda repressor-like DNA-binding domains"/>
    <property type="match status" value="1"/>
</dbReference>
<accession>A0ABV3RCU3</accession>
<dbReference type="PANTHER" id="PTHR40661">
    <property type="match status" value="1"/>
</dbReference>
<dbReference type="InterPro" id="IPR015927">
    <property type="entry name" value="Peptidase_S24_S26A/B/C"/>
</dbReference>
<dbReference type="PANTHER" id="PTHR40661:SF1">
    <property type="entry name" value="HTH CRO_C1-TYPE DOMAIN-CONTAINING PROTEIN"/>
    <property type="match status" value="1"/>
</dbReference>
<protein>
    <submittedName>
        <fullName evidence="5">Helix-turn-helix transcriptional regulator</fullName>
    </submittedName>
</protein>
<evidence type="ECO:0000256" key="3">
    <source>
        <dbReference type="ARBA" id="ARBA00023163"/>
    </source>
</evidence>
<evidence type="ECO:0000313" key="5">
    <source>
        <dbReference type="EMBL" id="MEW9855904.1"/>
    </source>
</evidence>
<organism evidence="5 6">
    <name type="scientific">Novosphingobium rhizovicinum</name>
    <dbReference type="NCBI Taxonomy" id="3228928"/>
    <lineage>
        <taxon>Bacteria</taxon>
        <taxon>Pseudomonadati</taxon>
        <taxon>Pseudomonadota</taxon>
        <taxon>Alphaproteobacteria</taxon>
        <taxon>Sphingomonadales</taxon>
        <taxon>Sphingomonadaceae</taxon>
        <taxon>Novosphingobium</taxon>
    </lineage>
</organism>